<dbReference type="FunFam" id="3.30.230.10:FF:000005">
    <property type="entry name" value="DNA gyrase subunit B"/>
    <property type="match status" value="1"/>
</dbReference>
<dbReference type="InterPro" id="IPR034160">
    <property type="entry name" value="TOPRIM_GyrB"/>
</dbReference>
<dbReference type="Gene3D" id="3.40.50.670">
    <property type="match status" value="1"/>
</dbReference>
<dbReference type="InterPro" id="IPR013759">
    <property type="entry name" value="Topo_IIA_B_C"/>
</dbReference>
<dbReference type="CDD" id="cd16928">
    <property type="entry name" value="HATPase_GyrB-like"/>
    <property type="match status" value="1"/>
</dbReference>
<comment type="similarity">
    <text evidence="2 10">Belongs to the type II topoisomerase GyrB family.</text>
</comment>
<feature type="domain" description="Toprim" evidence="11">
    <location>
        <begin position="426"/>
        <end position="540"/>
    </location>
</feature>
<evidence type="ECO:0000256" key="3">
    <source>
        <dbReference type="ARBA" id="ARBA00022723"/>
    </source>
</evidence>
<dbReference type="Pfam" id="PF00204">
    <property type="entry name" value="DNA_gyraseB"/>
    <property type="match status" value="1"/>
</dbReference>
<dbReference type="Gene3D" id="3.30.230.10">
    <property type="match status" value="1"/>
</dbReference>
<evidence type="ECO:0000313" key="12">
    <source>
        <dbReference type="EMBL" id="TMI77313.1"/>
    </source>
</evidence>
<dbReference type="Pfam" id="PF02518">
    <property type="entry name" value="HATPase_c"/>
    <property type="match status" value="1"/>
</dbReference>
<evidence type="ECO:0000256" key="6">
    <source>
        <dbReference type="ARBA" id="ARBA00022842"/>
    </source>
</evidence>
<dbReference type="CDD" id="cd00822">
    <property type="entry name" value="TopoII_Trans_DNA_gyrase"/>
    <property type="match status" value="1"/>
</dbReference>
<dbReference type="GO" id="GO:0005524">
    <property type="term" value="F:ATP binding"/>
    <property type="evidence" value="ECO:0007669"/>
    <property type="project" value="UniProtKB-UniRule"/>
</dbReference>
<keyword evidence="10" id="KW-0963">Cytoplasm</keyword>
<comment type="function">
    <text evidence="10">A type II topoisomerase that negatively supercoils closed circular double-stranded (ds) DNA in an ATP-dependent manner to modulate DNA topology and maintain chromosomes in an underwound state. Negative supercoiling favors strand separation, and DNA replication, transcription, recombination and repair, all of which involve strand separation. Also able to catalyze the interconversion of other topological isomers of dsDNA rings, including catenanes and knotted rings. Type II topoisomerases break and join 2 DNA strands simultaneously in an ATP-dependent manner.</text>
</comment>
<comment type="subcellular location">
    <subcellularLocation>
        <location evidence="10">Cytoplasm</location>
    </subcellularLocation>
</comment>
<dbReference type="HAMAP" id="MF_01898">
    <property type="entry name" value="GyrB"/>
    <property type="match status" value="1"/>
</dbReference>
<keyword evidence="5 10" id="KW-0067">ATP-binding</keyword>
<evidence type="ECO:0000313" key="13">
    <source>
        <dbReference type="Proteomes" id="UP000318834"/>
    </source>
</evidence>
<keyword evidence="6 10" id="KW-0460">Magnesium</keyword>
<comment type="miscellaneous">
    <text evidence="10">Few gyrases are as efficient as E.coli at forming negative supercoils. Not all organisms have 2 type II topoisomerases; in organisms with a single type II topoisomerase this enzyme also has to decatenate newly replicated chromosomes.</text>
</comment>
<dbReference type="EMBL" id="VBAP01000004">
    <property type="protein sequence ID" value="TMI77313.1"/>
    <property type="molecule type" value="Genomic_DNA"/>
</dbReference>
<evidence type="ECO:0000256" key="4">
    <source>
        <dbReference type="ARBA" id="ARBA00022741"/>
    </source>
</evidence>
<dbReference type="GO" id="GO:0003677">
    <property type="term" value="F:DNA binding"/>
    <property type="evidence" value="ECO:0007669"/>
    <property type="project" value="UniProtKB-KW"/>
</dbReference>
<dbReference type="InterPro" id="IPR013760">
    <property type="entry name" value="Topo_IIA-like_dom_sf"/>
</dbReference>
<protein>
    <recommendedName>
        <fullName evidence="10">DNA gyrase subunit B</fullName>
        <ecNumber evidence="10">5.6.2.2</ecNumber>
    </recommendedName>
</protein>
<evidence type="ECO:0000256" key="8">
    <source>
        <dbReference type="ARBA" id="ARBA00023125"/>
    </source>
</evidence>
<dbReference type="Proteomes" id="UP000318834">
    <property type="component" value="Unassembled WGS sequence"/>
</dbReference>
<dbReference type="FunFam" id="3.30.565.10:FF:000002">
    <property type="entry name" value="DNA gyrase subunit B"/>
    <property type="match status" value="1"/>
</dbReference>
<dbReference type="CDD" id="cd03366">
    <property type="entry name" value="TOPRIM_TopoIIA_GyrB"/>
    <property type="match status" value="1"/>
</dbReference>
<dbReference type="SUPFAM" id="SSF55874">
    <property type="entry name" value="ATPase domain of HSP90 chaperone/DNA topoisomerase II/histidine kinase"/>
    <property type="match status" value="1"/>
</dbReference>
<dbReference type="PANTHER" id="PTHR45866:SF1">
    <property type="entry name" value="DNA GYRASE SUBUNIT B, MITOCHONDRIAL"/>
    <property type="match status" value="1"/>
</dbReference>
<evidence type="ECO:0000259" key="11">
    <source>
        <dbReference type="PROSITE" id="PS50880"/>
    </source>
</evidence>
<sequence length="643" mass="71302">MGRNPKVATNQPTTPYTAEQIQVLEGLEGVRKRPAMYIGSTGLDGLHHLLYEVVDNSVDEALAGRATEITVVLHTDGSATVVDNGAGIPVDPIPKIGRPAVEVVLTTLHSGGKFGGGGYKISGGLHGVGVSVVNALSESLEVEVWRDGKAWRQRFVRGKKTTPLQPTGASRKTGTRVTFKPDTQVMTATEFDVETIARRLDDVAYLTKGLQITLRDERSKQERVFKHAGGIAELVANLNRAKTKLTAVMHTVKERDGVEVECALQYNESYLEHMLTYVNTIPTTEGGTHLAGFRTALTRALNDFARRAGLLKNGDPALVGDDAREGMTAVLSLKLPDPQFEGQTKTKLGNTEVKGLVESLVGDWLQEWFETHPADAKRVVAKALTAARAREAAKQARDLVRRKNALDVSPLPGKLADCVERDADECEIFIVEGESAGGSAKQGRDRQFQAILPIQGKILNVEKAREDKMVQHEEIRAIITAVGTGFGESFKFDDRRYDRVIIMCDADVDGNHIRTLLLTFFYRYMRPLVEHGKVYIAQPPLYLIKSGKERRYAYSDEERQVGIKELERKGVKPEVQRYKGLGEMNPDQLWETTMNPATRTLLRVEVDDAGEADEIFTKLMGEEVEPRRDFIVKYAREVRNLDI</sequence>
<organism evidence="12 13">
    <name type="scientific">Candidatus Segetimicrobium genomatis</name>
    <dbReference type="NCBI Taxonomy" id="2569760"/>
    <lineage>
        <taxon>Bacteria</taxon>
        <taxon>Bacillati</taxon>
        <taxon>Candidatus Sysuimicrobiota</taxon>
        <taxon>Candidatus Sysuimicrobiia</taxon>
        <taxon>Candidatus Sysuimicrobiales</taxon>
        <taxon>Candidatus Segetimicrobiaceae</taxon>
        <taxon>Candidatus Segetimicrobium</taxon>
    </lineage>
</organism>
<dbReference type="Pfam" id="PF00986">
    <property type="entry name" value="DNA_gyraseB_C"/>
    <property type="match status" value="1"/>
</dbReference>
<accession>A0A537J1A2</accession>
<dbReference type="NCBIfam" id="NF004189">
    <property type="entry name" value="PRK05644.1"/>
    <property type="match status" value="1"/>
</dbReference>
<comment type="catalytic activity">
    <reaction evidence="1 10">
        <text>ATP-dependent breakage, passage and rejoining of double-stranded DNA.</text>
        <dbReference type="EC" id="5.6.2.2"/>
    </reaction>
</comment>
<feature type="binding site" evidence="10">
    <location>
        <position position="432"/>
    </location>
    <ligand>
        <name>Mg(2+)</name>
        <dbReference type="ChEBI" id="CHEBI:18420"/>
        <label>1</label>
        <note>catalytic</note>
    </ligand>
</feature>
<keyword evidence="4 10" id="KW-0547">Nucleotide-binding</keyword>
<dbReference type="AlphaFoldDB" id="A0A537J1A2"/>
<comment type="caution">
    <text evidence="12">The sequence shown here is derived from an EMBL/GenBank/DDBJ whole genome shotgun (WGS) entry which is preliminary data.</text>
</comment>
<reference evidence="12 13" key="1">
    <citation type="journal article" date="2019" name="Nat. Microbiol.">
        <title>Mediterranean grassland soil C-N compound turnover is dependent on rainfall and depth, and is mediated by genomically divergent microorganisms.</title>
        <authorList>
            <person name="Diamond S."/>
            <person name="Andeer P.F."/>
            <person name="Li Z."/>
            <person name="Crits-Christoph A."/>
            <person name="Burstein D."/>
            <person name="Anantharaman K."/>
            <person name="Lane K.R."/>
            <person name="Thomas B.C."/>
            <person name="Pan C."/>
            <person name="Northen T.R."/>
            <person name="Banfield J.F."/>
        </authorList>
    </citation>
    <scope>NUCLEOTIDE SEQUENCE [LARGE SCALE GENOMIC DNA]</scope>
    <source>
        <strain evidence="12">NP_8</strain>
    </source>
</reference>
<feature type="binding site" evidence="10">
    <location>
        <position position="505"/>
    </location>
    <ligand>
        <name>Mg(2+)</name>
        <dbReference type="ChEBI" id="CHEBI:18420"/>
        <label>2</label>
    </ligand>
</feature>
<keyword evidence="8" id="KW-0238">DNA-binding</keyword>
<comment type="subunit">
    <text evidence="10">Heterotetramer, composed of two GyrA and two GyrB chains. In the heterotetramer, GyrA contains the active site tyrosine that forms a transient covalent intermediate with DNA, while GyrB binds cofactors and catalyzes ATP hydrolysis.</text>
</comment>
<evidence type="ECO:0000256" key="5">
    <source>
        <dbReference type="ARBA" id="ARBA00022840"/>
    </source>
</evidence>
<dbReference type="PANTHER" id="PTHR45866">
    <property type="entry name" value="DNA GYRASE/TOPOISOMERASE SUBUNIT B"/>
    <property type="match status" value="1"/>
</dbReference>
<evidence type="ECO:0000256" key="7">
    <source>
        <dbReference type="ARBA" id="ARBA00023029"/>
    </source>
</evidence>
<dbReference type="GO" id="GO:0046872">
    <property type="term" value="F:metal ion binding"/>
    <property type="evidence" value="ECO:0007669"/>
    <property type="project" value="UniProtKB-KW"/>
</dbReference>
<dbReference type="GO" id="GO:0006265">
    <property type="term" value="P:DNA topological change"/>
    <property type="evidence" value="ECO:0007669"/>
    <property type="project" value="UniProtKB-UniRule"/>
</dbReference>
<dbReference type="InterPro" id="IPR001241">
    <property type="entry name" value="Topo_IIA"/>
</dbReference>
<dbReference type="PROSITE" id="PS50880">
    <property type="entry name" value="TOPRIM"/>
    <property type="match status" value="1"/>
</dbReference>
<dbReference type="InterPro" id="IPR006171">
    <property type="entry name" value="TOPRIM_dom"/>
</dbReference>
<evidence type="ECO:0000256" key="9">
    <source>
        <dbReference type="ARBA" id="ARBA00023235"/>
    </source>
</evidence>
<dbReference type="GO" id="GO:0034335">
    <property type="term" value="F:DNA negative supercoiling activity"/>
    <property type="evidence" value="ECO:0007669"/>
    <property type="project" value="UniProtKB-ARBA"/>
</dbReference>
<evidence type="ECO:0000256" key="10">
    <source>
        <dbReference type="HAMAP-Rule" id="MF_01898"/>
    </source>
</evidence>
<dbReference type="GO" id="GO:0005694">
    <property type="term" value="C:chromosome"/>
    <property type="evidence" value="ECO:0007669"/>
    <property type="project" value="InterPro"/>
</dbReference>
<name>A0A537J1A2_9BACT</name>
<dbReference type="NCBIfam" id="TIGR01059">
    <property type="entry name" value="gyrB"/>
    <property type="match status" value="1"/>
</dbReference>
<dbReference type="EC" id="5.6.2.2" evidence="10"/>
<comment type="cofactor">
    <cofactor evidence="10">
        <name>Mg(2+)</name>
        <dbReference type="ChEBI" id="CHEBI:18420"/>
    </cofactor>
    <cofactor evidence="10">
        <name>Mn(2+)</name>
        <dbReference type="ChEBI" id="CHEBI:29035"/>
    </cofactor>
    <cofactor evidence="10">
        <name>Ca(2+)</name>
        <dbReference type="ChEBI" id="CHEBI:29108"/>
    </cofactor>
    <text evidence="10">Binds two Mg(2+) per subunit. The magnesium ions form salt bridges with both the protein and the DNA. Can also accept other divalent metal cations, such as Mn(2+) or Ca(2+).</text>
</comment>
<evidence type="ECO:0000256" key="2">
    <source>
        <dbReference type="ARBA" id="ARBA00010708"/>
    </source>
</evidence>
<feature type="site" description="Interaction with DNA" evidence="10">
    <location>
        <position position="457"/>
    </location>
</feature>
<dbReference type="InterPro" id="IPR003594">
    <property type="entry name" value="HATPase_dom"/>
</dbReference>
<dbReference type="FunFam" id="3.40.50.670:FF:000002">
    <property type="entry name" value="DNA gyrase subunit B"/>
    <property type="match status" value="1"/>
</dbReference>
<dbReference type="InterPro" id="IPR011557">
    <property type="entry name" value="GyrB"/>
</dbReference>
<dbReference type="SUPFAM" id="SSF54211">
    <property type="entry name" value="Ribosomal protein S5 domain 2-like"/>
    <property type="match status" value="1"/>
</dbReference>
<dbReference type="InterPro" id="IPR014721">
    <property type="entry name" value="Ribsml_uS5_D2-typ_fold_subgr"/>
</dbReference>
<keyword evidence="7 10" id="KW-0799">Topoisomerase</keyword>
<dbReference type="InterPro" id="IPR020568">
    <property type="entry name" value="Ribosomal_Su5_D2-typ_SF"/>
</dbReference>
<evidence type="ECO:0000256" key="1">
    <source>
        <dbReference type="ARBA" id="ARBA00000185"/>
    </source>
</evidence>
<dbReference type="SMART" id="SM00433">
    <property type="entry name" value="TOP2c"/>
    <property type="match status" value="1"/>
</dbReference>
<dbReference type="SMART" id="SM00387">
    <property type="entry name" value="HATPase_c"/>
    <property type="match status" value="1"/>
</dbReference>
<feature type="binding site" evidence="10">
    <location>
        <position position="507"/>
    </location>
    <ligand>
        <name>Mg(2+)</name>
        <dbReference type="ChEBI" id="CHEBI:18420"/>
        <label>2</label>
    </ligand>
</feature>
<dbReference type="PRINTS" id="PR01159">
    <property type="entry name" value="DNAGYRASEB"/>
</dbReference>
<dbReference type="PRINTS" id="PR00418">
    <property type="entry name" value="TPI2FAMILY"/>
</dbReference>
<dbReference type="SUPFAM" id="SSF56719">
    <property type="entry name" value="Type II DNA topoisomerase"/>
    <property type="match status" value="1"/>
</dbReference>
<dbReference type="InterPro" id="IPR036890">
    <property type="entry name" value="HATPase_C_sf"/>
</dbReference>
<feature type="site" description="Interaction with DNA" evidence="10">
    <location>
        <position position="460"/>
    </location>
</feature>
<dbReference type="GO" id="GO:0006261">
    <property type="term" value="P:DNA-templated DNA replication"/>
    <property type="evidence" value="ECO:0007669"/>
    <property type="project" value="UniProtKB-UniRule"/>
</dbReference>
<dbReference type="InterPro" id="IPR013506">
    <property type="entry name" value="Topo_IIA_bsu_dom2"/>
</dbReference>
<gene>
    <name evidence="10 12" type="primary">gyrB</name>
    <name evidence="12" type="ORF">E6H05_00565</name>
</gene>
<proteinExistence type="inferred from homology"/>
<dbReference type="InterPro" id="IPR000565">
    <property type="entry name" value="Topo_IIA_B"/>
</dbReference>
<feature type="binding site" evidence="10">
    <location>
        <position position="505"/>
    </location>
    <ligand>
        <name>Mg(2+)</name>
        <dbReference type="ChEBI" id="CHEBI:18420"/>
        <label>1</label>
        <note>catalytic</note>
    </ligand>
</feature>
<dbReference type="Gene3D" id="3.30.565.10">
    <property type="entry name" value="Histidine kinase-like ATPase, C-terminal domain"/>
    <property type="match status" value="1"/>
</dbReference>
<dbReference type="InterPro" id="IPR002288">
    <property type="entry name" value="DNA_gyrase_B_C"/>
</dbReference>
<dbReference type="NCBIfam" id="NF011501">
    <property type="entry name" value="PRK14939.1"/>
    <property type="match status" value="1"/>
</dbReference>
<dbReference type="GO" id="GO:0005737">
    <property type="term" value="C:cytoplasm"/>
    <property type="evidence" value="ECO:0007669"/>
    <property type="project" value="UniProtKB-SubCell"/>
</dbReference>
<keyword evidence="3 10" id="KW-0479">Metal-binding</keyword>
<keyword evidence="9 10" id="KW-0413">Isomerase</keyword>
<dbReference type="Pfam" id="PF01751">
    <property type="entry name" value="Toprim"/>
    <property type="match status" value="1"/>
</dbReference>